<gene>
    <name evidence="1" type="ORF">F5984_03775</name>
</gene>
<dbReference type="EMBL" id="WELI01000001">
    <property type="protein sequence ID" value="KAB7733067.1"/>
    <property type="molecule type" value="Genomic_DNA"/>
</dbReference>
<evidence type="ECO:0000313" key="2">
    <source>
        <dbReference type="Proteomes" id="UP000488299"/>
    </source>
</evidence>
<proteinExistence type="predicted"/>
<evidence type="ECO:0000313" key="1">
    <source>
        <dbReference type="EMBL" id="KAB7733067.1"/>
    </source>
</evidence>
<accession>A0A7J5U659</accession>
<dbReference type="Proteomes" id="UP000488299">
    <property type="component" value="Unassembled WGS sequence"/>
</dbReference>
<dbReference type="RefSeq" id="WP_152122891.1">
    <property type="nucleotide sequence ID" value="NZ_WELI01000001.1"/>
</dbReference>
<comment type="caution">
    <text evidence="1">The sequence shown here is derived from an EMBL/GenBank/DDBJ whole genome shotgun (WGS) entry which is preliminary data.</text>
</comment>
<organism evidence="1 2">
    <name type="scientific">Rudanella paleaurantiibacter</name>
    <dbReference type="NCBI Taxonomy" id="2614655"/>
    <lineage>
        <taxon>Bacteria</taxon>
        <taxon>Pseudomonadati</taxon>
        <taxon>Bacteroidota</taxon>
        <taxon>Cytophagia</taxon>
        <taxon>Cytophagales</taxon>
        <taxon>Cytophagaceae</taxon>
        <taxon>Rudanella</taxon>
    </lineage>
</organism>
<protein>
    <submittedName>
        <fullName evidence="1">Uncharacterized protein</fullName>
    </submittedName>
</protein>
<reference evidence="1 2" key="1">
    <citation type="submission" date="2019-10" db="EMBL/GenBank/DDBJ databases">
        <title>Rudanella paleaurantiibacter sp. nov., isolated from sludge.</title>
        <authorList>
            <person name="Xu S.Q."/>
        </authorList>
    </citation>
    <scope>NUCLEOTIDE SEQUENCE [LARGE SCALE GENOMIC DNA]</scope>
    <source>
        <strain evidence="1 2">HX-22-17</strain>
    </source>
</reference>
<keyword evidence="2" id="KW-1185">Reference proteome</keyword>
<dbReference type="AlphaFoldDB" id="A0A7J5U659"/>
<sequence length="62" mass="6911">MTTIEINVLAHEDEEFVINILTALAQKQIIEFDLVDSFPAEGPPLTEADLLTRLDKAEQGRS</sequence>
<name>A0A7J5U659_9BACT</name>